<dbReference type="AlphaFoldDB" id="A0A8H3EYR0"/>
<feature type="region of interest" description="Disordered" evidence="1">
    <location>
        <begin position="716"/>
        <end position="767"/>
    </location>
</feature>
<feature type="compositionally biased region" description="Polar residues" evidence="1">
    <location>
        <begin position="250"/>
        <end position="260"/>
    </location>
</feature>
<feature type="compositionally biased region" description="Acidic residues" evidence="1">
    <location>
        <begin position="214"/>
        <end position="225"/>
    </location>
</feature>
<name>A0A8H3EYR0_9LECA</name>
<proteinExistence type="predicted"/>
<feature type="compositionally biased region" description="Basic and acidic residues" evidence="1">
    <location>
        <begin position="180"/>
        <end position="198"/>
    </location>
</feature>
<organism evidence="2 3">
    <name type="scientific">Heterodermia speciosa</name>
    <dbReference type="NCBI Taxonomy" id="116794"/>
    <lineage>
        <taxon>Eukaryota</taxon>
        <taxon>Fungi</taxon>
        <taxon>Dikarya</taxon>
        <taxon>Ascomycota</taxon>
        <taxon>Pezizomycotina</taxon>
        <taxon>Lecanoromycetes</taxon>
        <taxon>OSLEUM clade</taxon>
        <taxon>Lecanoromycetidae</taxon>
        <taxon>Caliciales</taxon>
        <taxon>Physciaceae</taxon>
        <taxon>Heterodermia</taxon>
    </lineage>
</organism>
<dbReference type="Proteomes" id="UP000664521">
    <property type="component" value="Unassembled WGS sequence"/>
</dbReference>
<feature type="region of interest" description="Disordered" evidence="1">
    <location>
        <begin position="403"/>
        <end position="637"/>
    </location>
</feature>
<dbReference type="EMBL" id="CAJPDS010000017">
    <property type="protein sequence ID" value="CAF9916016.1"/>
    <property type="molecule type" value="Genomic_DNA"/>
</dbReference>
<feature type="compositionally biased region" description="Basic and acidic residues" evidence="1">
    <location>
        <begin position="316"/>
        <end position="347"/>
    </location>
</feature>
<evidence type="ECO:0000256" key="1">
    <source>
        <dbReference type="SAM" id="MobiDB-lite"/>
    </source>
</evidence>
<feature type="compositionally biased region" description="Acidic residues" evidence="1">
    <location>
        <begin position="293"/>
        <end position="303"/>
    </location>
</feature>
<keyword evidence="3" id="KW-1185">Reference proteome</keyword>
<reference evidence="2" key="1">
    <citation type="submission" date="2021-03" db="EMBL/GenBank/DDBJ databases">
        <authorList>
            <person name="Tagirdzhanova G."/>
        </authorList>
    </citation>
    <scope>NUCLEOTIDE SEQUENCE</scope>
</reference>
<accession>A0A8H3EYR0</accession>
<protein>
    <submittedName>
        <fullName evidence="2">Uncharacterized protein</fullName>
    </submittedName>
</protein>
<sequence>MATQPPKRQYDFSVQIPARRPRAWERVPSTSFAPRHRGRKVWKRYELRTKQGTTRSDEGNGVGDATVERPVKRLRSTRGIAGEKEGAGGTEGGYVPTMRSQAPGTPRRKFAKRKSLKPDLFRKAVGKAPGSSRKAKELTPIKSPLKNLRVEIESFEEEERVEGPSRTAFEIDESPSRSAFESEVREDVLQAREGPLKEDVEEALGSLSPASAAESDDSNDVEDLKEDIQITCADLTSLDDSRKEVVEIQENVQDQSSTLGPSDDEAESDMVVSELDHQVNDSPSQSAAKREMEEDLSEEDVQDNNDLQPDLDGPFEDAKKKFDVHEPSVQKTKPLLEEHEYDELPEHREDPALVVDGSDMENKPQSTVVDGLEISEPAQAEVHQEQEANVPLEDEEYETISTISGIPLKTTSPVPNVELIDSVEDNDSAMTQPSEQDEKDELSHDAGPMSNDLNILLVESIPTPQPGDVAHLQKQSPKPVVKLPDITSAPLKDDQVDAGQKARAKDAPAEMPSRTTRSGARFSDDTNLLKDFLNRAQARKLAKDSKIPAHGPPESSPRRSPRKVLAEVDSNSPSPQRPKDLATRPGTPPGKQRMDAFAFDDVDELTAEPTSCRRSNRTRLPNVSKAPPGAPSFIPVRRADGTDPVVLPKSIAQDLAVQTRANTRRNKGQSKPPSVALQTMTAETAELVANRVHGRDKCKSVGWDEKLVYYYHGVQEAAEEEGKEEKRPKVRRLRGLGTSNGTPAPKRVVDGGLPPSLPAPRRRGRAG</sequence>
<feature type="region of interest" description="Disordered" evidence="1">
    <location>
        <begin position="246"/>
        <end position="347"/>
    </location>
</feature>
<gene>
    <name evidence="2" type="ORF">HETSPECPRED_002726</name>
</gene>
<evidence type="ECO:0000313" key="2">
    <source>
        <dbReference type="EMBL" id="CAF9916016.1"/>
    </source>
</evidence>
<feature type="region of interest" description="Disordered" evidence="1">
    <location>
        <begin position="45"/>
        <end position="140"/>
    </location>
</feature>
<evidence type="ECO:0000313" key="3">
    <source>
        <dbReference type="Proteomes" id="UP000664521"/>
    </source>
</evidence>
<feature type="compositionally biased region" description="Polar residues" evidence="1">
    <location>
        <begin position="608"/>
        <end position="621"/>
    </location>
</feature>
<feature type="compositionally biased region" description="Polar residues" evidence="1">
    <location>
        <begin position="403"/>
        <end position="414"/>
    </location>
</feature>
<comment type="caution">
    <text evidence="2">The sequence shown here is derived from an EMBL/GenBank/DDBJ whole genome shotgun (WGS) entry which is preliminary data.</text>
</comment>
<feature type="region of interest" description="Disordered" evidence="1">
    <location>
        <begin position="155"/>
        <end position="225"/>
    </location>
</feature>
<dbReference type="OrthoDB" id="4207369at2759"/>
<feature type="compositionally biased region" description="Basic residues" evidence="1">
    <location>
        <begin position="106"/>
        <end position="115"/>
    </location>
</feature>